<accession>A0A371NYG9</accession>
<evidence type="ECO:0000256" key="10">
    <source>
        <dbReference type="ARBA" id="ARBA00022840"/>
    </source>
</evidence>
<dbReference type="Gene3D" id="3.40.50.300">
    <property type="entry name" value="P-loop containing nucleotide triphosphate hydrolases"/>
    <property type="match status" value="1"/>
</dbReference>
<dbReference type="InterPro" id="IPR005702">
    <property type="entry name" value="Wzc-like_C"/>
</dbReference>
<dbReference type="Proteomes" id="UP000262172">
    <property type="component" value="Unassembled WGS sequence"/>
</dbReference>
<evidence type="ECO:0000256" key="8">
    <source>
        <dbReference type="ARBA" id="ARBA00022741"/>
    </source>
</evidence>
<keyword evidence="6" id="KW-0808">Transferase</keyword>
<comment type="caution">
    <text evidence="18">The sequence shown here is derived from an EMBL/GenBank/DDBJ whole genome shotgun (WGS) entry which is preliminary data.</text>
</comment>
<evidence type="ECO:0000256" key="2">
    <source>
        <dbReference type="ARBA" id="ARBA00006683"/>
    </source>
</evidence>
<comment type="subcellular location">
    <subcellularLocation>
        <location evidence="1">Cell membrane</location>
        <topology evidence="1">Multi-pass membrane protein</topology>
    </subcellularLocation>
</comment>
<evidence type="ECO:0000256" key="16">
    <source>
        <dbReference type="SAM" id="Phobius"/>
    </source>
</evidence>
<comment type="similarity">
    <text evidence="3">Belongs to the CpsD/CapB family.</text>
</comment>
<evidence type="ECO:0000256" key="13">
    <source>
        <dbReference type="ARBA" id="ARBA00023137"/>
    </source>
</evidence>
<dbReference type="EMBL" id="QUAB01000013">
    <property type="protein sequence ID" value="REJ08035.1"/>
    <property type="molecule type" value="Genomic_DNA"/>
</dbReference>
<keyword evidence="9" id="KW-0418">Kinase</keyword>
<dbReference type="Pfam" id="PF10609">
    <property type="entry name" value="ParA"/>
    <property type="match status" value="1"/>
</dbReference>
<dbReference type="AlphaFoldDB" id="A0A371NYG9"/>
<evidence type="ECO:0000256" key="14">
    <source>
        <dbReference type="ARBA" id="ARBA00051245"/>
    </source>
</evidence>
<feature type="compositionally biased region" description="Low complexity" evidence="15">
    <location>
        <begin position="472"/>
        <end position="498"/>
    </location>
</feature>
<dbReference type="GO" id="GO:0005524">
    <property type="term" value="F:ATP binding"/>
    <property type="evidence" value="ECO:0007669"/>
    <property type="project" value="UniProtKB-KW"/>
</dbReference>
<keyword evidence="11 16" id="KW-1133">Transmembrane helix</keyword>
<dbReference type="PANTHER" id="PTHR32309:SF13">
    <property type="entry name" value="FERRIC ENTEROBACTIN TRANSPORT PROTEIN FEPE"/>
    <property type="match status" value="1"/>
</dbReference>
<feature type="transmembrane region" description="Helical" evidence="16">
    <location>
        <begin position="178"/>
        <end position="197"/>
    </location>
</feature>
<dbReference type="PANTHER" id="PTHR32309">
    <property type="entry name" value="TYROSINE-PROTEIN KINASE"/>
    <property type="match status" value="1"/>
</dbReference>
<evidence type="ECO:0000256" key="9">
    <source>
        <dbReference type="ARBA" id="ARBA00022777"/>
    </source>
</evidence>
<comment type="similarity">
    <text evidence="2">Belongs to the CpsC/CapA family.</text>
</comment>
<dbReference type="GO" id="GO:0004715">
    <property type="term" value="F:non-membrane spanning protein tyrosine kinase activity"/>
    <property type="evidence" value="ECO:0007669"/>
    <property type="project" value="UniProtKB-EC"/>
</dbReference>
<evidence type="ECO:0000256" key="4">
    <source>
        <dbReference type="ARBA" id="ARBA00011903"/>
    </source>
</evidence>
<comment type="catalytic activity">
    <reaction evidence="14">
        <text>L-tyrosyl-[protein] + ATP = O-phospho-L-tyrosyl-[protein] + ADP + H(+)</text>
        <dbReference type="Rhea" id="RHEA:10596"/>
        <dbReference type="Rhea" id="RHEA-COMP:10136"/>
        <dbReference type="Rhea" id="RHEA-COMP:20101"/>
        <dbReference type="ChEBI" id="CHEBI:15378"/>
        <dbReference type="ChEBI" id="CHEBI:30616"/>
        <dbReference type="ChEBI" id="CHEBI:46858"/>
        <dbReference type="ChEBI" id="CHEBI:61978"/>
        <dbReference type="ChEBI" id="CHEBI:456216"/>
        <dbReference type="EC" id="2.7.10.2"/>
    </reaction>
</comment>
<keyword evidence="12 16" id="KW-0472">Membrane</keyword>
<keyword evidence="7 16" id="KW-0812">Transmembrane</keyword>
<organism evidence="18 19">
    <name type="scientific">Microbacterium bovistercoris</name>
    <dbReference type="NCBI Taxonomy" id="2293570"/>
    <lineage>
        <taxon>Bacteria</taxon>
        <taxon>Bacillati</taxon>
        <taxon>Actinomycetota</taxon>
        <taxon>Actinomycetes</taxon>
        <taxon>Micrococcales</taxon>
        <taxon>Microbacteriaceae</taxon>
        <taxon>Microbacterium</taxon>
    </lineage>
</organism>
<feature type="region of interest" description="Disordered" evidence="15">
    <location>
        <begin position="457"/>
        <end position="518"/>
    </location>
</feature>
<dbReference type="InterPro" id="IPR050445">
    <property type="entry name" value="Bact_polysacc_biosynth/exp"/>
</dbReference>
<dbReference type="RefSeq" id="WP_116240647.1">
    <property type="nucleotide sequence ID" value="NZ_QUAB01000013.1"/>
</dbReference>
<proteinExistence type="inferred from homology"/>
<keyword evidence="8" id="KW-0547">Nucleotide-binding</keyword>
<feature type="region of interest" description="Disordered" evidence="15">
    <location>
        <begin position="537"/>
        <end position="562"/>
    </location>
</feature>
<evidence type="ECO:0000256" key="12">
    <source>
        <dbReference type="ARBA" id="ARBA00023136"/>
    </source>
</evidence>
<keyword evidence="5" id="KW-1003">Cell membrane</keyword>
<dbReference type="GO" id="GO:0042802">
    <property type="term" value="F:identical protein binding"/>
    <property type="evidence" value="ECO:0007669"/>
    <property type="project" value="UniProtKB-ARBA"/>
</dbReference>
<dbReference type="SUPFAM" id="SSF52540">
    <property type="entry name" value="P-loop containing nucleoside triphosphate hydrolases"/>
    <property type="match status" value="1"/>
</dbReference>
<feature type="domain" description="Polysaccharide chain length determinant N-terminal" evidence="17">
    <location>
        <begin position="2"/>
        <end position="92"/>
    </location>
</feature>
<dbReference type="InterPro" id="IPR027417">
    <property type="entry name" value="P-loop_NTPase"/>
</dbReference>
<evidence type="ECO:0000256" key="6">
    <source>
        <dbReference type="ARBA" id="ARBA00022679"/>
    </source>
</evidence>
<dbReference type="Pfam" id="PF02706">
    <property type="entry name" value="Wzz"/>
    <property type="match status" value="1"/>
</dbReference>
<dbReference type="GO" id="GO:0005886">
    <property type="term" value="C:plasma membrane"/>
    <property type="evidence" value="ECO:0007669"/>
    <property type="project" value="UniProtKB-SubCell"/>
</dbReference>
<evidence type="ECO:0000256" key="15">
    <source>
        <dbReference type="SAM" id="MobiDB-lite"/>
    </source>
</evidence>
<name>A0A371NYG9_9MICO</name>
<dbReference type="NCBIfam" id="TIGR01007">
    <property type="entry name" value="eps_fam"/>
    <property type="match status" value="1"/>
</dbReference>
<dbReference type="InterPro" id="IPR033756">
    <property type="entry name" value="YlxH/NBP35"/>
</dbReference>
<evidence type="ECO:0000256" key="5">
    <source>
        <dbReference type="ARBA" id="ARBA00022475"/>
    </source>
</evidence>
<evidence type="ECO:0000259" key="17">
    <source>
        <dbReference type="Pfam" id="PF02706"/>
    </source>
</evidence>
<dbReference type="FunFam" id="3.40.50.300:FF:000527">
    <property type="entry name" value="Tyrosine-protein kinase etk"/>
    <property type="match status" value="1"/>
</dbReference>
<dbReference type="OrthoDB" id="9812433at2"/>
<evidence type="ECO:0000256" key="11">
    <source>
        <dbReference type="ARBA" id="ARBA00022989"/>
    </source>
</evidence>
<gene>
    <name evidence="18" type="ORF">DY023_01865</name>
</gene>
<sequence>MEIRDYVRALKRHWIGIVLLTVLGVAVGFGWAAMQAPVYQADASGVVTVITPKDPDVALTPGANDVLTRNQVPTFVEMAQWRNVAEKAAEELGLDVPPEQLVQRIVVDNPAGTPILKITASGSTPEAARDLAEAWVNGLSATVDEREGTGAAGTAPINVVLAESAALPTSPSFPDKRMAMLVGGVLGLGFGIAFALVRAASDRRVRAADDVEKNLGVPVVATLPISEEVDAEQRLLTDEQTGSKAGFALRESLRVLRTNLQFMDVDHPPRVIVVTSALPGEGKSTVAANLSATLAAGGSPVVLVDGDLRRPTVAKTVGVTSPIGLTDVLAGRVELSQALQRSPQVPNLAVLTAGTIPPNPSELLGSERMKDMLAELAVHATVIIDAPPLLAVTDGAVLAHQADGALVVVSVGKTTYDLVEKAMLALQKVHGRVLGVVLNRAPVTGSESSVYTYDYQSHGATSGRHGKRGRQASADASAEAGPAPAAAAYSPAVQPAVVTDAPQPAAEPRTLASEQAASPVAPVAEAPVAPITSVPATAEPSASAVAAELYPADAADDDAADDEVDEFLREAEVEPKRAHRRTTRS</sequence>
<feature type="compositionally biased region" description="Low complexity" evidence="15">
    <location>
        <begin position="537"/>
        <end position="553"/>
    </location>
</feature>
<keyword evidence="10" id="KW-0067">ATP-binding</keyword>
<feature type="transmembrane region" description="Helical" evidence="16">
    <location>
        <begin position="12"/>
        <end position="34"/>
    </location>
</feature>
<evidence type="ECO:0000256" key="3">
    <source>
        <dbReference type="ARBA" id="ARBA00007316"/>
    </source>
</evidence>
<evidence type="ECO:0000313" key="19">
    <source>
        <dbReference type="Proteomes" id="UP000262172"/>
    </source>
</evidence>
<dbReference type="EC" id="2.7.10.2" evidence="4"/>
<dbReference type="CDD" id="cd05387">
    <property type="entry name" value="BY-kinase"/>
    <property type="match status" value="1"/>
</dbReference>
<evidence type="ECO:0000256" key="1">
    <source>
        <dbReference type="ARBA" id="ARBA00004651"/>
    </source>
</evidence>
<evidence type="ECO:0000256" key="7">
    <source>
        <dbReference type="ARBA" id="ARBA00022692"/>
    </source>
</evidence>
<keyword evidence="19" id="KW-1185">Reference proteome</keyword>
<reference evidence="18 19" key="1">
    <citation type="submission" date="2018-08" db="EMBL/GenBank/DDBJ databases">
        <title>Isolation, diversity and antifungal activity of Actinobacteria from cow dung.</title>
        <authorList>
            <person name="Ling L."/>
        </authorList>
    </citation>
    <scope>NUCLEOTIDE SEQUENCE [LARGE SCALE GENOMIC DNA]</scope>
    <source>
        <strain evidence="18 19">NEAU-LLE</strain>
    </source>
</reference>
<protein>
    <recommendedName>
        <fullName evidence="4">non-specific protein-tyrosine kinase</fullName>
        <ecNumber evidence="4">2.7.10.2</ecNumber>
    </recommendedName>
</protein>
<evidence type="ECO:0000313" key="18">
    <source>
        <dbReference type="EMBL" id="REJ08035.1"/>
    </source>
</evidence>
<keyword evidence="13" id="KW-0829">Tyrosine-protein kinase</keyword>
<dbReference type="InterPro" id="IPR003856">
    <property type="entry name" value="LPS_length_determ_N"/>
</dbReference>